<evidence type="ECO:0000313" key="2">
    <source>
        <dbReference type="Proteomes" id="UP000055024"/>
    </source>
</evidence>
<name>A0A0V1HPY0_9BILA</name>
<dbReference type="AlphaFoldDB" id="A0A0V1HPY0"/>
<accession>A0A0V1HPY0</accession>
<sequence length="104" mass="12251">MLMHTVAASFFKISREIRIQERCGYVHCISHIAANRLISIMSTFEEKGFPRKFRNFVNYRLACFAKNGEKFFFTIRTFFDCYTFKLINDSILESFTPNCPVVVE</sequence>
<gene>
    <name evidence="1" type="ORF">T11_17136</name>
</gene>
<proteinExistence type="predicted"/>
<protein>
    <submittedName>
        <fullName evidence="1">Uncharacterized protein</fullName>
    </submittedName>
</protein>
<dbReference type="Proteomes" id="UP000055024">
    <property type="component" value="Unassembled WGS sequence"/>
</dbReference>
<reference evidence="1 2" key="1">
    <citation type="submission" date="2015-01" db="EMBL/GenBank/DDBJ databases">
        <title>Evolution of Trichinella species and genotypes.</title>
        <authorList>
            <person name="Korhonen P.K."/>
            <person name="Edoardo P."/>
            <person name="Giuseppe L.R."/>
            <person name="Gasser R.B."/>
        </authorList>
    </citation>
    <scope>NUCLEOTIDE SEQUENCE [LARGE SCALE GENOMIC DNA]</scope>
    <source>
        <strain evidence="1">ISS1029</strain>
    </source>
</reference>
<comment type="caution">
    <text evidence="1">The sequence shown here is derived from an EMBL/GenBank/DDBJ whole genome shotgun (WGS) entry which is preliminary data.</text>
</comment>
<dbReference type="EMBL" id="JYDP01000039">
    <property type="protein sequence ID" value="KRZ12561.1"/>
    <property type="molecule type" value="Genomic_DNA"/>
</dbReference>
<evidence type="ECO:0000313" key="1">
    <source>
        <dbReference type="EMBL" id="KRZ12561.1"/>
    </source>
</evidence>
<organism evidence="1 2">
    <name type="scientific">Trichinella zimbabwensis</name>
    <dbReference type="NCBI Taxonomy" id="268475"/>
    <lineage>
        <taxon>Eukaryota</taxon>
        <taxon>Metazoa</taxon>
        <taxon>Ecdysozoa</taxon>
        <taxon>Nematoda</taxon>
        <taxon>Enoplea</taxon>
        <taxon>Dorylaimia</taxon>
        <taxon>Trichinellida</taxon>
        <taxon>Trichinellidae</taxon>
        <taxon>Trichinella</taxon>
    </lineage>
</organism>
<keyword evidence="2" id="KW-1185">Reference proteome</keyword>